<sequence>MSYQNLALLKAAEILPMTWSDHCPIRILMKSPLFKPKQMSRRLNESILSDVVVTDKIGQIIRDYFQDNETEDVTPMTCWEALKMVVRGQIIAICATRKKATVQEITKLSGEIAILEARHKRTLETTIYRELTDKRNQLTTHLNRTIQRSYQHYRYMIHEHGDKCGRLLANLLKQRRTQLYMPKIKNAQQQIRHLPDQIATEFQRYYQDLYHLRKETQDDQRLQKCTSTWTRQTYQK</sequence>
<keyword evidence="2" id="KW-1185">Reference proteome</keyword>
<proteinExistence type="predicted"/>
<dbReference type="Proteomes" id="UP001295444">
    <property type="component" value="Chromosome 03"/>
</dbReference>
<dbReference type="EMBL" id="OW240914">
    <property type="protein sequence ID" value="CAH2274903.1"/>
    <property type="molecule type" value="Genomic_DNA"/>
</dbReference>
<name>A0AAD1RPB7_PELCU</name>
<protein>
    <submittedName>
        <fullName evidence="1">Uncharacterized protein</fullName>
    </submittedName>
</protein>
<accession>A0AAD1RPB7</accession>
<reference evidence="1" key="1">
    <citation type="submission" date="2022-03" db="EMBL/GenBank/DDBJ databases">
        <authorList>
            <person name="Alioto T."/>
            <person name="Alioto T."/>
            <person name="Gomez Garrido J."/>
        </authorList>
    </citation>
    <scope>NUCLEOTIDE SEQUENCE</scope>
</reference>
<evidence type="ECO:0000313" key="1">
    <source>
        <dbReference type="EMBL" id="CAH2274903.1"/>
    </source>
</evidence>
<organism evidence="1 2">
    <name type="scientific">Pelobates cultripes</name>
    <name type="common">Western spadefoot toad</name>
    <dbReference type="NCBI Taxonomy" id="61616"/>
    <lineage>
        <taxon>Eukaryota</taxon>
        <taxon>Metazoa</taxon>
        <taxon>Chordata</taxon>
        <taxon>Craniata</taxon>
        <taxon>Vertebrata</taxon>
        <taxon>Euteleostomi</taxon>
        <taxon>Amphibia</taxon>
        <taxon>Batrachia</taxon>
        <taxon>Anura</taxon>
        <taxon>Pelobatoidea</taxon>
        <taxon>Pelobatidae</taxon>
        <taxon>Pelobates</taxon>
    </lineage>
</organism>
<gene>
    <name evidence="1" type="ORF">PECUL_23A011898</name>
</gene>
<evidence type="ECO:0000313" key="2">
    <source>
        <dbReference type="Proteomes" id="UP001295444"/>
    </source>
</evidence>
<dbReference type="AlphaFoldDB" id="A0AAD1RPB7"/>